<keyword evidence="2" id="KW-0472">Membrane</keyword>
<reference evidence="5" key="1">
    <citation type="journal article" date="2012" name="Science">
        <title>The Paleozoic origin of enzymatic lignin decomposition reconstructed from 31 fungal genomes.</title>
        <authorList>
            <person name="Floudas D."/>
            <person name="Binder M."/>
            <person name="Riley R."/>
            <person name="Barry K."/>
            <person name="Blanchette R.A."/>
            <person name="Henrissat B."/>
            <person name="Martinez A.T."/>
            <person name="Otillar R."/>
            <person name="Spatafora J.W."/>
            <person name="Yadav J.S."/>
            <person name="Aerts A."/>
            <person name="Benoit I."/>
            <person name="Boyd A."/>
            <person name="Carlson A."/>
            <person name="Copeland A."/>
            <person name="Coutinho P.M."/>
            <person name="de Vries R.P."/>
            <person name="Ferreira P."/>
            <person name="Findley K."/>
            <person name="Foster B."/>
            <person name="Gaskell J."/>
            <person name="Glotzer D."/>
            <person name="Gorecki P."/>
            <person name="Heitman J."/>
            <person name="Hesse C."/>
            <person name="Hori C."/>
            <person name="Igarashi K."/>
            <person name="Jurgens J.A."/>
            <person name="Kallen N."/>
            <person name="Kersten P."/>
            <person name="Kohler A."/>
            <person name="Kuees U."/>
            <person name="Kumar T.K.A."/>
            <person name="Kuo A."/>
            <person name="LaButti K."/>
            <person name="Larrondo L.F."/>
            <person name="Lindquist E."/>
            <person name="Ling A."/>
            <person name="Lombard V."/>
            <person name="Lucas S."/>
            <person name="Lundell T."/>
            <person name="Martin R."/>
            <person name="McLaughlin D.J."/>
            <person name="Morgenstern I."/>
            <person name="Morin E."/>
            <person name="Murat C."/>
            <person name="Nagy L.G."/>
            <person name="Nolan M."/>
            <person name="Ohm R.A."/>
            <person name="Patyshakuliyeva A."/>
            <person name="Rokas A."/>
            <person name="Ruiz-Duenas F.J."/>
            <person name="Sabat G."/>
            <person name="Salamov A."/>
            <person name="Samejima M."/>
            <person name="Schmutz J."/>
            <person name="Slot J.C."/>
            <person name="St John F."/>
            <person name="Stenlid J."/>
            <person name="Sun H."/>
            <person name="Sun S."/>
            <person name="Syed K."/>
            <person name="Tsang A."/>
            <person name="Wiebenga A."/>
            <person name="Young D."/>
            <person name="Pisabarro A."/>
            <person name="Eastwood D.C."/>
            <person name="Martin F."/>
            <person name="Cullen D."/>
            <person name="Grigoriev I.V."/>
            <person name="Hibbett D.S."/>
        </authorList>
    </citation>
    <scope>NUCLEOTIDE SEQUENCE [LARGE SCALE GENOMIC DNA]</scope>
    <source>
        <strain evidence="5">RWD-64-598 SS2</strain>
    </source>
</reference>
<feature type="transmembrane region" description="Helical" evidence="2">
    <location>
        <begin position="83"/>
        <end position="103"/>
    </location>
</feature>
<evidence type="ECO:0000256" key="1">
    <source>
        <dbReference type="SAM" id="MobiDB-lite"/>
    </source>
</evidence>
<dbReference type="Proteomes" id="UP000053558">
    <property type="component" value="Unassembled WGS sequence"/>
</dbReference>
<feature type="transmembrane region" description="Helical" evidence="2">
    <location>
        <begin position="149"/>
        <end position="170"/>
    </location>
</feature>
<comment type="caution">
    <text evidence="4">The sequence shown here is derived from an EMBL/GenBank/DDBJ whole genome shotgun (WGS) entry which is preliminary data.</text>
</comment>
<feature type="domain" description="DUF6533" evidence="3">
    <location>
        <begin position="16"/>
        <end position="59"/>
    </location>
</feature>
<evidence type="ECO:0000313" key="4">
    <source>
        <dbReference type="EMBL" id="EIW87454.1"/>
    </source>
</evidence>
<feature type="region of interest" description="Disordered" evidence="1">
    <location>
        <begin position="322"/>
        <end position="400"/>
    </location>
</feature>
<feature type="transmembrane region" description="Helical" evidence="2">
    <location>
        <begin position="225"/>
        <end position="245"/>
    </location>
</feature>
<keyword evidence="2" id="KW-0812">Transmembrane</keyword>
<dbReference type="Pfam" id="PF20151">
    <property type="entry name" value="DUF6533"/>
    <property type="match status" value="1"/>
</dbReference>
<evidence type="ECO:0000256" key="2">
    <source>
        <dbReference type="SAM" id="Phobius"/>
    </source>
</evidence>
<feature type="compositionally biased region" description="Low complexity" evidence="1">
    <location>
        <begin position="333"/>
        <end position="342"/>
    </location>
</feature>
<protein>
    <recommendedName>
        <fullName evidence="3">DUF6533 domain-containing protein</fullName>
    </recommendedName>
</protein>
<feature type="transmembrane region" description="Helical" evidence="2">
    <location>
        <begin position="191"/>
        <end position="213"/>
    </location>
</feature>
<feature type="compositionally biased region" description="Basic and acidic residues" evidence="1">
    <location>
        <begin position="390"/>
        <end position="400"/>
    </location>
</feature>
<keyword evidence="2" id="KW-1133">Transmembrane helix</keyword>
<gene>
    <name evidence="4" type="ORF">CONPUDRAFT_134592</name>
</gene>
<dbReference type="AlphaFoldDB" id="A0A5M3N8M0"/>
<dbReference type="GeneID" id="19200630"/>
<evidence type="ECO:0000259" key="3">
    <source>
        <dbReference type="Pfam" id="PF20151"/>
    </source>
</evidence>
<feature type="transmembrane region" description="Helical" evidence="2">
    <location>
        <begin position="49"/>
        <end position="68"/>
    </location>
</feature>
<dbReference type="EMBL" id="JH711573">
    <property type="protein sequence ID" value="EIW87454.1"/>
    <property type="molecule type" value="Genomic_DNA"/>
</dbReference>
<evidence type="ECO:0000313" key="5">
    <source>
        <dbReference type="Proteomes" id="UP000053558"/>
    </source>
</evidence>
<dbReference type="OrthoDB" id="3267855at2759"/>
<name>A0A5M3N8M0_CONPW</name>
<proteinExistence type="predicted"/>
<accession>A0A5M3N8M0</accession>
<organism evidence="4 5">
    <name type="scientific">Coniophora puteana (strain RWD-64-598)</name>
    <name type="common">Brown rot fungus</name>
    <dbReference type="NCBI Taxonomy" id="741705"/>
    <lineage>
        <taxon>Eukaryota</taxon>
        <taxon>Fungi</taxon>
        <taxon>Dikarya</taxon>
        <taxon>Basidiomycota</taxon>
        <taxon>Agaricomycotina</taxon>
        <taxon>Agaricomycetes</taxon>
        <taxon>Agaricomycetidae</taxon>
        <taxon>Boletales</taxon>
        <taxon>Coniophorineae</taxon>
        <taxon>Coniophoraceae</taxon>
        <taxon>Coniophora</taxon>
    </lineage>
</organism>
<keyword evidence="5" id="KW-1185">Reference proteome</keyword>
<dbReference type="InterPro" id="IPR045340">
    <property type="entry name" value="DUF6533"/>
</dbReference>
<dbReference type="RefSeq" id="XP_007763937.1">
    <property type="nucleotide sequence ID" value="XM_007765747.1"/>
</dbReference>
<feature type="transmembrane region" description="Helical" evidence="2">
    <location>
        <begin position="110"/>
        <end position="129"/>
    </location>
</feature>
<sequence>MVAVKEGSTQFVQFCIQYSSLALLYYDYILTFPLELQYMWRSKVKISTVFYWFCRYALLANLFYLFAIEKVVDNCKGWYQFDGYLSIAGRGAVLGVFGFRTYAVWNKSKLVLAVMSFLWAVVIALDFWHTTGDKCSGGTAPDIVVANTALSIVVCVFECTGTVLLGIRCLKARRAFKKSNQSRPNDDIMSFMLREGLVYFFGVFGFTFAAVVLNFEAPTGFLGKLLNALTLPVSGILSARLLLYLRQHNHRQKELAMRGSQARTFTNADGEEMDALPSFHAATMTSLDGTRSIFASSNADTYGEGEFGGDPVAGVLAELAGGKSSEGKKAEVGGSSRDSSYDGGDELNINVEPRQKQDAEMGQPQPQMREVRGVESKAGSAGTSHGAEGSSDKQGKTREI</sequence>
<dbReference type="KEGG" id="cput:CONPUDRAFT_134592"/>